<feature type="region of interest" description="Disordered" evidence="6">
    <location>
        <begin position="48"/>
        <end position="83"/>
    </location>
</feature>
<keyword evidence="5" id="KW-0539">Nucleus</keyword>
<evidence type="ECO:0000256" key="5">
    <source>
        <dbReference type="ARBA" id="ARBA00023242"/>
    </source>
</evidence>
<dbReference type="STRING" id="667725.A0A0L0G5H5"/>
<gene>
    <name evidence="8" type="ORF">SARC_03506</name>
</gene>
<protein>
    <recommendedName>
        <fullName evidence="7">Beta-Casp domain-containing protein</fullName>
    </recommendedName>
</protein>
<evidence type="ECO:0000259" key="7">
    <source>
        <dbReference type="SMART" id="SM01027"/>
    </source>
</evidence>
<dbReference type="GeneID" id="25904010"/>
<sequence>MKITCLSHGLHGSCVVVKHRSYTILIDPFLSPEFLLHFKPVSDRIAHDTAGTQHTRKLRVQSHQQPRKRKRKSTRVQNSGTVVGVTDGDIRNGIVSQSAASLTRNEPAEVDHVSISGEVSSALYSLKSSIIHGSLHTDISDSNRHNTDHNSSSPHEREGLESINGRVYVSGKPHCQLPALEGIDLSSVDIILCSNWHSCLALPYITEYTSFRGFVYATEATKILARQAMMELSAYDTRLPWTADTHLTREAMEYVHSSHSVAPECIREIYSCGVVQSCVEKIQEVSFNQPISISGVLTLTATSAGHSLGSCCWSVQTSIGATSEAQMMGEGKTREDHHIGEKLVYMSATSLDTANITMPFDPTCLKHCDALIMTGLSPRDPYTPTPLKHVITRILKEVLETVLTGGSVLFPVHPSGSITLLLEELHAYLNSHDRQGVPFYVVSPTARASALYANIFTEWLNQHRADKVYTPEYPFEWDKLIRAQRLTFISDINDPKAENLFRKPCVIFAGHPSLRLGDGVAFLWEMGQDPRNLVVCTEPEYAHSTVLDPFRPLGCRETYCAMDTRMDVREASELLAKYTPPLLLLPDVFSPDKATSYTTDRRPILSVEVNRSQTALLSMTCGVPIKISVSKPFRAAAISNDLAALTKPVAVGNGNHFAPVSGLLNLKDNENLLVVDTDPPRTDGERVWDMRRHLTGNLAVVDICTDLVAQLPANLEVTRHPTLTNTHVLKLTDIGVTITLSPATSHIAMRDDNDTLRQRIKAVLLKYLKEY</sequence>
<evidence type="ECO:0000256" key="4">
    <source>
        <dbReference type="ARBA" id="ARBA00022490"/>
    </source>
</evidence>
<dbReference type="EMBL" id="KQ241775">
    <property type="protein sequence ID" value="KNC84280.1"/>
    <property type="molecule type" value="Genomic_DNA"/>
</dbReference>
<evidence type="ECO:0000256" key="2">
    <source>
        <dbReference type="ARBA" id="ARBA00004496"/>
    </source>
</evidence>
<dbReference type="GO" id="GO:0032039">
    <property type="term" value="C:integrator complex"/>
    <property type="evidence" value="ECO:0007669"/>
    <property type="project" value="InterPro"/>
</dbReference>
<dbReference type="Pfam" id="PF16661">
    <property type="entry name" value="Lactamase_B_6"/>
    <property type="match status" value="1"/>
</dbReference>
<dbReference type="PANTHER" id="PTHR46094">
    <property type="entry name" value="INTEGRATOR COMPLEX SUBUNIT 9"/>
    <property type="match status" value="1"/>
</dbReference>
<dbReference type="AlphaFoldDB" id="A0A0L0G5H5"/>
<feature type="compositionally biased region" description="Basic and acidic residues" evidence="6">
    <location>
        <begin position="138"/>
        <end position="160"/>
    </location>
</feature>
<dbReference type="RefSeq" id="XP_014158182.1">
    <property type="nucleotide sequence ID" value="XM_014302707.1"/>
</dbReference>
<dbReference type="GO" id="GO:0005737">
    <property type="term" value="C:cytoplasm"/>
    <property type="evidence" value="ECO:0007669"/>
    <property type="project" value="UniProtKB-SubCell"/>
</dbReference>
<proteinExistence type="inferred from homology"/>
<keyword evidence="9" id="KW-1185">Reference proteome</keyword>
<dbReference type="Pfam" id="PF10996">
    <property type="entry name" value="Beta-Casp"/>
    <property type="match status" value="1"/>
</dbReference>
<dbReference type="eggNOG" id="KOG1138">
    <property type="taxonomic scope" value="Eukaryota"/>
</dbReference>
<dbReference type="InterPro" id="IPR001279">
    <property type="entry name" value="Metallo-B-lactamas"/>
</dbReference>
<feature type="region of interest" description="Disordered" evidence="6">
    <location>
        <begin position="137"/>
        <end position="160"/>
    </location>
</feature>
<dbReference type="InterPro" id="IPR022712">
    <property type="entry name" value="Beta_Casp"/>
</dbReference>
<dbReference type="Gene3D" id="3.60.15.10">
    <property type="entry name" value="Ribonuclease Z/Hydroxyacylglutathione hydrolase-like"/>
    <property type="match status" value="1"/>
</dbReference>
<evidence type="ECO:0000313" key="9">
    <source>
        <dbReference type="Proteomes" id="UP000054560"/>
    </source>
</evidence>
<comment type="subcellular location">
    <subcellularLocation>
        <location evidence="2">Cytoplasm</location>
    </subcellularLocation>
    <subcellularLocation>
        <location evidence="1">Nucleus</location>
    </subcellularLocation>
</comment>
<dbReference type="GO" id="GO:0034472">
    <property type="term" value="P:snRNA 3'-end processing"/>
    <property type="evidence" value="ECO:0007669"/>
    <property type="project" value="TreeGrafter"/>
</dbReference>
<reference evidence="8 9" key="1">
    <citation type="submission" date="2011-02" db="EMBL/GenBank/DDBJ databases">
        <title>The Genome Sequence of Sphaeroforma arctica JP610.</title>
        <authorList>
            <consortium name="The Broad Institute Genome Sequencing Platform"/>
            <person name="Russ C."/>
            <person name="Cuomo C."/>
            <person name="Young S.K."/>
            <person name="Zeng Q."/>
            <person name="Gargeya S."/>
            <person name="Alvarado L."/>
            <person name="Berlin A."/>
            <person name="Chapman S.B."/>
            <person name="Chen Z."/>
            <person name="Freedman E."/>
            <person name="Gellesch M."/>
            <person name="Goldberg J."/>
            <person name="Griggs A."/>
            <person name="Gujja S."/>
            <person name="Heilman E."/>
            <person name="Heiman D."/>
            <person name="Howarth C."/>
            <person name="Mehta T."/>
            <person name="Neiman D."/>
            <person name="Pearson M."/>
            <person name="Roberts A."/>
            <person name="Saif S."/>
            <person name="Shea T."/>
            <person name="Shenoy N."/>
            <person name="Sisk P."/>
            <person name="Stolte C."/>
            <person name="Sykes S."/>
            <person name="White J."/>
            <person name="Yandava C."/>
            <person name="Burger G."/>
            <person name="Gray M.W."/>
            <person name="Holland P.W.H."/>
            <person name="King N."/>
            <person name="Lang F.B.F."/>
            <person name="Roger A.J."/>
            <person name="Ruiz-Trillo I."/>
            <person name="Haas B."/>
            <person name="Nusbaum C."/>
            <person name="Birren B."/>
        </authorList>
    </citation>
    <scope>NUCLEOTIDE SEQUENCE [LARGE SCALE GENOMIC DNA]</scope>
    <source>
        <strain evidence="8 9">JP610</strain>
    </source>
</reference>
<dbReference type="InterPro" id="IPR036866">
    <property type="entry name" value="RibonucZ/Hydroxyglut_hydro"/>
</dbReference>
<dbReference type="Gene3D" id="3.40.50.10890">
    <property type="match status" value="1"/>
</dbReference>
<evidence type="ECO:0000313" key="8">
    <source>
        <dbReference type="EMBL" id="KNC84280.1"/>
    </source>
</evidence>
<dbReference type="InterPro" id="IPR027074">
    <property type="entry name" value="Integrator_9su"/>
</dbReference>
<dbReference type="OrthoDB" id="5600060at2759"/>
<comment type="similarity">
    <text evidence="3">Belongs to the metallo-beta-lactamase superfamily. RNA-metabolizing metallo-beta-lactamase-like family. INTS9 subfamily.</text>
</comment>
<dbReference type="PANTHER" id="PTHR46094:SF1">
    <property type="entry name" value="INTEGRATOR COMPLEX SUBUNIT 9"/>
    <property type="match status" value="1"/>
</dbReference>
<feature type="domain" description="Beta-Casp" evidence="7">
    <location>
        <begin position="421"/>
        <end position="545"/>
    </location>
</feature>
<evidence type="ECO:0000256" key="1">
    <source>
        <dbReference type="ARBA" id="ARBA00004123"/>
    </source>
</evidence>
<organism evidence="8 9">
    <name type="scientific">Sphaeroforma arctica JP610</name>
    <dbReference type="NCBI Taxonomy" id="667725"/>
    <lineage>
        <taxon>Eukaryota</taxon>
        <taxon>Ichthyosporea</taxon>
        <taxon>Ichthyophonida</taxon>
        <taxon>Sphaeroforma</taxon>
    </lineage>
</organism>
<dbReference type="SMART" id="SM01027">
    <property type="entry name" value="Beta-Casp"/>
    <property type="match status" value="1"/>
</dbReference>
<keyword evidence="4" id="KW-0963">Cytoplasm</keyword>
<dbReference type="SUPFAM" id="SSF56281">
    <property type="entry name" value="Metallo-hydrolase/oxidoreductase"/>
    <property type="match status" value="1"/>
</dbReference>
<name>A0A0L0G5H5_9EUKA</name>
<evidence type="ECO:0000256" key="6">
    <source>
        <dbReference type="SAM" id="MobiDB-lite"/>
    </source>
</evidence>
<accession>A0A0L0G5H5</accession>
<feature type="compositionally biased region" description="Basic residues" evidence="6">
    <location>
        <begin position="54"/>
        <end position="74"/>
    </location>
</feature>
<evidence type="ECO:0000256" key="3">
    <source>
        <dbReference type="ARBA" id="ARBA00006861"/>
    </source>
</evidence>
<dbReference type="Proteomes" id="UP000054560">
    <property type="component" value="Unassembled WGS sequence"/>
</dbReference>